<accession>A0A2P2DYY5</accession>
<evidence type="ECO:0000313" key="4">
    <source>
        <dbReference type="Proteomes" id="UP000245133"/>
    </source>
</evidence>
<keyword evidence="1" id="KW-0812">Transmembrane</keyword>
<proteinExistence type="predicted"/>
<feature type="domain" description="DUF6989" evidence="2">
    <location>
        <begin position="3"/>
        <end position="148"/>
    </location>
</feature>
<feature type="transmembrane region" description="Helical" evidence="1">
    <location>
        <begin position="29"/>
        <end position="49"/>
    </location>
</feature>
<feature type="transmembrane region" description="Helical" evidence="1">
    <location>
        <begin position="128"/>
        <end position="149"/>
    </location>
</feature>
<dbReference type="InterPro" id="IPR054258">
    <property type="entry name" value="DUF6989"/>
</dbReference>
<evidence type="ECO:0000313" key="3">
    <source>
        <dbReference type="EMBL" id="GBF49830.1"/>
    </source>
</evidence>
<dbReference type="EMBL" id="BFBB01000003">
    <property type="protein sequence ID" value="GBF49830.1"/>
    <property type="molecule type" value="Genomic_DNA"/>
</dbReference>
<protein>
    <submittedName>
        <fullName evidence="3">Putative membrane protein</fullName>
    </submittedName>
</protein>
<comment type="caution">
    <text evidence="3">The sequence shown here is derived from an EMBL/GenBank/DDBJ whole genome shotgun (WGS) entry which is preliminary data.</text>
</comment>
<gene>
    <name evidence="3" type="ORF">LPTSP4_13500</name>
</gene>
<organism evidence="3 4">
    <name type="scientific">Leptospira ryugenii</name>
    <dbReference type="NCBI Taxonomy" id="1917863"/>
    <lineage>
        <taxon>Bacteria</taxon>
        <taxon>Pseudomonadati</taxon>
        <taxon>Spirochaetota</taxon>
        <taxon>Spirochaetia</taxon>
        <taxon>Leptospirales</taxon>
        <taxon>Leptospiraceae</taxon>
        <taxon>Leptospira</taxon>
    </lineage>
</organism>
<reference evidence="3 4" key="1">
    <citation type="submission" date="2018-02" db="EMBL/GenBank/DDBJ databases">
        <title>Novel Leptospira species isolated from soil and water in Japan.</title>
        <authorList>
            <person name="Nakao R."/>
            <person name="Masuzawa T."/>
        </authorList>
    </citation>
    <scope>NUCLEOTIDE SEQUENCE [LARGE SCALE GENOMIC DNA]</scope>
    <source>
        <strain evidence="3 4">YH101</strain>
    </source>
</reference>
<dbReference type="Pfam" id="PF22497">
    <property type="entry name" value="DUF6989"/>
    <property type="match status" value="1"/>
</dbReference>
<keyword evidence="1" id="KW-1133">Transmembrane helix</keyword>
<feature type="transmembrane region" description="Helical" evidence="1">
    <location>
        <begin position="95"/>
        <end position="116"/>
    </location>
</feature>
<dbReference type="Proteomes" id="UP000245133">
    <property type="component" value="Unassembled WGS sequence"/>
</dbReference>
<name>A0A2P2DYY5_9LEPT</name>
<dbReference type="AlphaFoldDB" id="A0A2P2DYY5"/>
<evidence type="ECO:0000259" key="2">
    <source>
        <dbReference type="Pfam" id="PF22497"/>
    </source>
</evidence>
<sequence length="153" mass="17013">MMVVPDWFLSGVLSVLVFPEDGFAKIGTVSAYMAGLWSIPLFVLVYTGIKLEERSVSIIGTCLWVAFLSVVVFGLSEAFSNELGSWYAQNVKMSYGIAHYVLVPEMILSVATYLAYQGFSTSPLWMQIPISFLIMVQYAGSLAVSYLFFEKIM</sequence>
<keyword evidence="4" id="KW-1185">Reference proteome</keyword>
<keyword evidence="1" id="KW-0472">Membrane</keyword>
<evidence type="ECO:0000256" key="1">
    <source>
        <dbReference type="SAM" id="Phobius"/>
    </source>
</evidence>
<feature type="transmembrane region" description="Helical" evidence="1">
    <location>
        <begin position="56"/>
        <end position="75"/>
    </location>
</feature>